<dbReference type="GO" id="GO:0003735">
    <property type="term" value="F:structural constituent of ribosome"/>
    <property type="evidence" value="ECO:0007669"/>
    <property type="project" value="UniProtKB-UniRule"/>
</dbReference>
<dbReference type="GO" id="GO:0019843">
    <property type="term" value="F:rRNA binding"/>
    <property type="evidence" value="ECO:0007669"/>
    <property type="project" value="UniProtKB-UniRule"/>
</dbReference>
<keyword evidence="10" id="KW-1133">Transmembrane helix</keyword>
<dbReference type="Pfam" id="PF00297">
    <property type="entry name" value="Ribosomal_L3"/>
    <property type="match status" value="1"/>
</dbReference>
<dbReference type="OrthoDB" id="9806135at2"/>
<evidence type="ECO:0000256" key="10">
    <source>
        <dbReference type="SAM" id="Phobius"/>
    </source>
</evidence>
<evidence type="ECO:0000313" key="12">
    <source>
        <dbReference type="Proteomes" id="UP000306196"/>
    </source>
</evidence>
<evidence type="ECO:0000256" key="8">
    <source>
        <dbReference type="RuleBase" id="RU003905"/>
    </source>
</evidence>
<keyword evidence="4 7" id="KW-0689">Ribosomal protein</keyword>
<evidence type="ECO:0000256" key="7">
    <source>
        <dbReference type="HAMAP-Rule" id="MF_01325"/>
    </source>
</evidence>
<reference evidence="11 12" key="1">
    <citation type="submission" date="2019-05" db="EMBL/GenBank/DDBJ databases">
        <title>Verrucobacter flavum gen. nov., sp. nov. a new member of the family Verrucomicrobiaceae.</title>
        <authorList>
            <person name="Szuroczki S."/>
            <person name="Abbaszade G."/>
            <person name="Szabo A."/>
            <person name="Felfoldi T."/>
            <person name="Schumann P."/>
            <person name="Boka K."/>
            <person name="Keki Z."/>
            <person name="Toumi M."/>
            <person name="Toth E."/>
        </authorList>
    </citation>
    <scope>NUCLEOTIDE SEQUENCE [LARGE SCALE GENOMIC DNA]</scope>
    <source>
        <strain evidence="11 12">MG-N-17</strain>
    </source>
</reference>
<keyword evidence="10" id="KW-0472">Membrane</keyword>
<comment type="similarity">
    <text evidence="1 7 8">Belongs to the universal ribosomal protein uL3 family.</text>
</comment>
<proteinExistence type="inferred from homology"/>
<comment type="function">
    <text evidence="7 9">One of the primary rRNA binding proteins, it binds directly near the 3'-end of the 23S rRNA, where it nucleates assembly of the 50S subunit.</text>
</comment>
<dbReference type="GO" id="GO:0006412">
    <property type="term" value="P:translation"/>
    <property type="evidence" value="ECO:0007669"/>
    <property type="project" value="UniProtKB-UniRule"/>
</dbReference>
<dbReference type="RefSeq" id="WP_138087807.1">
    <property type="nucleotide sequence ID" value="NZ_VAUV01000015.1"/>
</dbReference>
<dbReference type="Gene3D" id="3.30.160.810">
    <property type="match status" value="1"/>
</dbReference>
<comment type="subunit">
    <text evidence="7 9">Part of the 50S ribosomal subunit. Forms a cluster with proteins L14 and L19.</text>
</comment>
<gene>
    <name evidence="7" type="primary">rplC</name>
    <name evidence="11" type="ORF">FEM03_18650</name>
</gene>
<dbReference type="Proteomes" id="UP000306196">
    <property type="component" value="Unassembled WGS sequence"/>
</dbReference>
<evidence type="ECO:0000256" key="1">
    <source>
        <dbReference type="ARBA" id="ARBA00006540"/>
    </source>
</evidence>
<evidence type="ECO:0000256" key="6">
    <source>
        <dbReference type="ARBA" id="ARBA00035243"/>
    </source>
</evidence>
<evidence type="ECO:0000313" key="11">
    <source>
        <dbReference type="EMBL" id="TLD69121.1"/>
    </source>
</evidence>
<evidence type="ECO:0000256" key="5">
    <source>
        <dbReference type="ARBA" id="ARBA00023274"/>
    </source>
</evidence>
<keyword evidence="12" id="KW-1185">Reference proteome</keyword>
<dbReference type="HAMAP" id="MF_01325_B">
    <property type="entry name" value="Ribosomal_uL3_B"/>
    <property type="match status" value="1"/>
</dbReference>
<evidence type="ECO:0000256" key="4">
    <source>
        <dbReference type="ARBA" id="ARBA00022980"/>
    </source>
</evidence>
<dbReference type="EMBL" id="VAUV01000015">
    <property type="protein sequence ID" value="TLD69121.1"/>
    <property type="molecule type" value="Genomic_DNA"/>
</dbReference>
<evidence type="ECO:0000256" key="2">
    <source>
        <dbReference type="ARBA" id="ARBA00022730"/>
    </source>
</evidence>
<protein>
    <recommendedName>
        <fullName evidence="6 7">Large ribosomal subunit protein uL3</fullName>
    </recommendedName>
</protein>
<dbReference type="PANTHER" id="PTHR11229">
    <property type="entry name" value="50S RIBOSOMAL PROTEIN L3"/>
    <property type="match status" value="1"/>
</dbReference>
<keyword evidence="3 7" id="KW-0694">RNA-binding</keyword>
<keyword evidence="5 7" id="KW-0687">Ribonucleoprotein</keyword>
<sequence length="217" mass="23567">MSIGLIGKKLGMTQVYTEDGNAIAVTVIEVAKNQVIQVKTVENDGYSAVQLGFNDKKESRVTKPMLGHFKKNSASAKYVLREFRTAEGEEIPATGTELGAEKFEVGAYVDVIGTTKGRGFTGAMKRWNFSGQPASHGHMMHRRTGSIGCRLTPGRVWKNQKMPGHYGSERATTQNLKVIQSRPEDGVILVSGAVAGFNGAYVIVRHSVKQKKAKAAK</sequence>
<dbReference type="InterPro" id="IPR000597">
    <property type="entry name" value="Ribosomal_uL3"/>
</dbReference>
<dbReference type="InterPro" id="IPR019927">
    <property type="entry name" value="Ribosomal_uL3_bac/org-type"/>
</dbReference>
<keyword evidence="10" id="KW-0812">Transmembrane</keyword>
<comment type="caution">
    <text evidence="11">The sequence shown here is derived from an EMBL/GenBank/DDBJ whole genome shotgun (WGS) entry which is preliminary data.</text>
</comment>
<dbReference type="InterPro" id="IPR009000">
    <property type="entry name" value="Transl_B-barrel_sf"/>
</dbReference>
<keyword evidence="2 7" id="KW-0699">rRNA-binding</keyword>
<dbReference type="PANTHER" id="PTHR11229:SF16">
    <property type="entry name" value="LARGE RIBOSOMAL SUBUNIT PROTEIN UL3C"/>
    <property type="match status" value="1"/>
</dbReference>
<organism evidence="11 12">
    <name type="scientific">Phragmitibacter flavus</name>
    <dbReference type="NCBI Taxonomy" id="2576071"/>
    <lineage>
        <taxon>Bacteria</taxon>
        <taxon>Pseudomonadati</taxon>
        <taxon>Verrucomicrobiota</taxon>
        <taxon>Verrucomicrobiia</taxon>
        <taxon>Verrucomicrobiales</taxon>
        <taxon>Verrucomicrobiaceae</taxon>
        <taxon>Phragmitibacter</taxon>
    </lineage>
</organism>
<dbReference type="Gene3D" id="2.40.30.10">
    <property type="entry name" value="Translation factors"/>
    <property type="match status" value="1"/>
</dbReference>
<dbReference type="FunFam" id="3.30.160.810:FF:000001">
    <property type="entry name" value="50S ribosomal protein L3"/>
    <property type="match status" value="1"/>
</dbReference>
<name>A0A5R8K9Y9_9BACT</name>
<dbReference type="InterPro" id="IPR019926">
    <property type="entry name" value="Ribosomal_uL3_CS"/>
</dbReference>
<dbReference type="GO" id="GO:0022625">
    <property type="term" value="C:cytosolic large ribosomal subunit"/>
    <property type="evidence" value="ECO:0007669"/>
    <property type="project" value="TreeGrafter"/>
</dbReference>
<evidence type="ECO:0000256" key="9">
    <source>
        <dbReference type="RuleBase" id="RU003906"/>
    </source>
</evidence>
<feature type="transmembrane region" description="Helical" evidence="10">
    <location>
        <begin position="186"/>
        <end position="204"/>
    </location>
</feature>
<evidence type="ECO:0000256" key="3">
    <source>
        <dbReference type="ARBA" id="ARBA00022884"/>
    </source>
</evidence>
<dbReference type="AlphaFoldDB" id="A0A5R8K9Y9"/>
<dbReference type="SUPFAM" id="SSF50447">
    <property type="entry name" value="Translation proteins"/>
    <property type="match status" value="1"/>
</dbReference>
<dbReference type="NCBIfam" id="TIGR03625">
    <property type="entry name" value="L3_bact"/>
    <property type="match status" value="1"/>
</dbReference>
<dbReference type="FunFam" id="2.40.30.10:FF:000004">
    <property type="entry name" value="50S ribosomal protein L3"/>
    <property type="match status" value="1"/>
</dbReference>
<accession>A0A5R8K9Y9</accession>
<dbReference type="PROSITE" id="PS00474">
    <property type="entry name" value="RIBOSOMAL_L3"/>
    <property type="match status" value="1"/>
</dbReference>